<dbReference type="Proteomes" id="UP000077266">
    <property type="component" value="Unassembled WGS sequence"/>
</dbReference>
<dbReference type="AlphaFoldDB" id="A0A165MAA3"/>
<accession>A0A165MAA3</accession>
<feature type="region of interest" description="Disordered" evidence="1">
    <location>
        <begin position="1"/>
        <end position="93"/>
    </location>
</feature>
<reference evidence="2 3" key="1">
    <citation type="journal article" date="2016" name="Mol. Biol. Evol.">
        <title>Comparative Genomics of Early-Diverging Mushroom-Forming Fungi Provides Insights into the Origins of Lignocellulose Decay Capabilities.</title>
        <authorList>
            <person name="Nagy L.G."/>
            <person name="Riley R."/>
            <person name="Tritt A."/>
            <person name="Adam C."/>
            <person name="Daum C."/>
            <person name="Floudas D."/>
            <person name="Sun H."/>
            <person name="Yadav J.S."/>
            <person name="Pangilinan J."/>
            <person name="Larsson K.H."/>
            <person name="Matsuura K."/>
            <person name="Barry K."/>
            <person name="Labutti K."/>
            <person name="Kuo R."/>
            <person name="Ohm R.A."/>
            <person name="Bhattacharya S.S."/>
            <person name="Shirouzu T."/>
            <person name="Yoshinaga Y."/>
            <person name="Martin F.M."/>
            <person name="Grigoriev I.V."/>
            <person name="Hibbett D.S."/>
        </authorList>
    </citation>
    <scope>NUCLEOTIDE SEQUENCE [LARGE SCALE GENOMIC DNA]</scope>
    <source>
        <strain evidence="2 3">HHB12029</strain>
    </source>
</reference>
<evidence type="ECO:0000313" key="2">
    <source>
        <dbReference type="EMBL" id="KZV98986.1"/>
    </source>
</evidence>
<proteinExistence type="predicted"/>
<evidence type="ECO:0000313" key="3">
    <source>
        <dbReference type="Proteomes" id="UP000077266"/>
    </source>
</evidence>
<sequence>MQDVPMGCPRDSGKSQPTTTTPRQVSDSRLSLLADSSPPRLSPQPQSVAASSPDIEISTPGPSRKRSRRGPPNPTTSHRRLSMQTRAQAKAPAFDTRIRVVLDVPSDQLAEWVGDLPSYQNKNKTVDQCRADADAERQQDVTRPHGVERDEFLVRI</sequence>
<feature type="compositionally biased region" description="Low complexity" evidence="1">
    <location>
        <begin position="27"/>
        <end position="53"/>
    </location>
</feature>
<organism evidence="2 3">
    <name type="scientific">Exidia glandulosa HHB12029</name>
    <dbReference type="NCBI Taxonomy" id="1314781"/>
    <lineage>
        <taxon>Eukaryota</taxon>
        <taxon>Fungi</taxon>
        <taxon>Dikarya</taxon>
        <taxon>Basidiomycota</taxon>
        <taxon>Agaricomycotina</taxon>
        <taxon>Agaricomycetes</taxon>
        <taxon>Auriculariales</taxon>
        <taxon>Exidiaceae</taxon>
        <taxon>Exidia</taxon>
    </lineage>
</organism>
<name>A0A165MAA3_EXIGL</name>
<dbReference type="InParanoid" id="A0A165MAA3"/>
<protein>
    <submittedName>
        <fullName evidence="2">Uncharacterized protein</fullName>
    </submittedName>
</protein>
<keyword evidence="3" id="KW-1185">Reference proteome</keyword>
<evidence type="ECO:0000256" key="1">
    <source>
        <dbReference type="SAM" id="MobiDB-lite"/>
    </source>
</evidence>
<gene>
    <name evidence="2" type="ORF">EXIGLDRAFT_266231</name>
</gene>
<feature type="compositionally biased region" description="Polar residues" evidence="1">
    <location>
        <begin position="14"/>
        <end position="25"/>
    </location>
</feature>
<dbReference type="EMBL" id="KV425913">
    <property type="protein sequence ID" value="KZV98986.1"/>
    <property type="molecule type" value="Genomic_DNA"/>
</dbReference>